<accession>A0A4U1D3K0</accession>
<dbReference type="Proteomes" id="UP000307756">
    <property type="component" value="Unassembled WGS sequence"/>
</dbReference>
<reference evidence="1 2" key="1">
    <citation type="journal article" date="2011" name="J. Microbiol.">
        <title>Bacillus kyonggiensis sp. nov., isolated from soil of a lettuce field.</title>
        <authorList>
            <person name="Dong K."/>
            <person name="Lee S."/>
        </authorList>
    </citation>
    <scope>NUCLEOTIDE SEQUENCE [LARGE SCALE GENOMIC DNA]</scope>
    <source>
        <strain evidence="1 2">NB22</strain>
    </source>
</reference>
<proteinExistence type="predicted"/>
<evidence type="ECO:0000313" key="1">
    <source>
        <dbReference type="EMBL" id="TKC15696.1"/>
    </source>
</evidence>
<dbReference type="AlphaFoldDB" id="A0A4U1D3K0"/>
<dbReference type="EMBL" id="SWBM01000004">
    <property type="protein sequence ID" value="TKC15696.1"/>
    <property type="molecule type" value="Genomic_DNA"/>
</dbReference>
<organism evidence="1 2">
    <name type="scientific">Robertmurraya kyonggiensis</name>
    <dbReference type="NCBI Taxonomy" id="1037680"/>
    <lineage>
        <taxon>Bacteria</taxon>
        <taxon>Bacillati</taxon>
        <taxon>Bacillota</taxon>
        <taxon>Bacilli</taxon>
        <taxon>Bacillales</taxon>
        <taxon>Bacillaceae</taxon>
        <taxon>Robertmurraya</taxon>
    </lineage>
</organism>
<name>A0A4U1D3K0_9BACI</name>
<sequence length="94" mass="11233">MSKVKKLDWKTLDIKPHHILVAFTTEPDYEMSRYILLKKDYDTYIVLEGHHCSCYDFDETEWEAIEYSRDEIGKLATATYYGESEFWKQVALQI</sequence>
<dbReference type="OrthoDB" id="9992271at2"/>
<comment type="caution">
    <text evidence="1">The sequence shown here is derived from an EMBL/GenBank/DDBJ whole genome shotgun (WGS) entry which is preliminary data.</text>
</comment>
<gene>
    <name evidence="1" type="ORF">FA727_16350</name>
</gene>
<evidence type="ECO:0000313" key="2">
    <source>
        <dbReference type="Proteomes" id="UP000307756"/>
    </source>
</evidence>
<protein>
    <submittedName>
        <fullName evidence="1">Uncharacterized protein</fullName>
    </submittedName>
</protein>
<dbReference type="RefSeq" id="WP_158318900.1">
    <property type="nucleotide sequence ID" value="NZ_SWBM01000004.1"/>
</dbReference>
<keyword evidence="2" id="KW-1185">Reference proteome</keyword>